<dbReference type="PROSITE" id="PS50089">
    <property type="entry name" value="ZF_RING_2"/>
    <property type="match status" value="1"/>
</dbReference>
<dbReference type="OrthoDB" id="654191at2759"/>
<dbReference type="GO" id="GO:0006325">
    <property type="term" value="P:chromatin organization"/>
    <property type="evidence" value="ECO:0007669"/>
    <property type="project" value="UniProtKB-KW"/>
</dbReference>
<keyword evidence="6 14" id="KW-0479">Metal-binding</keyword>
<evidence type="ECO:0000259" key="16">
    <source>
        <dbReference type="PROSITE" id="PS50089"/>
    </source>
</evidence>
<evidence type="ECO:0000256" key="13">
    <source>
        <dbReference type="PROSITE-ProRule" id="PRU00042"/>
    </source>
</evidence>
<keyword evidence="10 14" id="KW-0156">Chromatin regulator</keyword>
<evidence type="ECO:0000256" key="1">
    <source>
        <dbReference type="ARBA" id="ARBA00000900"/>
    </source>
</evidence>
<protein>
    <recommendedName>
        <fullName evidence="14">E3 ubiquitin protein ligase</fullName>
        <ecNumber evidence="14">2.3.2.27</ecNumber>
    </recommendedName>
</protein>
<evidence type="ECO:0000256" key="12">
    <source>
        <dbReference type="ARBA" id="ARBA00023242"/>
    </source>
</evidence>
<keyword evidence="19" id="KW-1185">Reference proteome</keyword>
<accession>A0A1E4SUW3</accession>
<dbReference type="PANTHER" id="PTHR23163">
    <property type="entry name" value="RING FINGER PROTEIN-RELATED"/>
    <property type="match status" value="1"/>
</dbReference>
<sequence length="679" mass="77969">MSAVKRASSTEDPQLVLKKVKKSATALDELSEFGQLTQEDVVYYQKEAIYRILNLFRHKNRRLKKDLDDLAANYSKIHKYYSLLNNWWSEVIENFKNFDVVDSTDSIAESLLVGVDESDDDAIAKDLHQKKLKMIGLLQPLLSKPVSNREEKTVLLTESLANLNIFKSQLEDENKLLKDKIEELNQELDQFITAKDRSESKTLSRLSDNSKKDVKEELPEVKQEIISTELNDADKQVLEDLKVELSGLKTKNNILSEKLEERSAKVAQLDTSLINMSNKIANLTEQDLQQCSIYQVMLNKNLELSSELSKVKFNSSKIESEFSNLESTTTAYQKSLEAKLKAELDSNNTVVAKLETDLNRIRSDRDELNAKLSILKAEKGKSELVEEYQQLNKILEDRIQALESKFKDVEIDSDSINDLETLKKQNKILSNELKQLEDAFKQTRQLANNKLTKYSESDALINKLTAEKNKADQKYFQAMRSKDSLTSQNKILTLNLSKQTDLIESLKTNEKNLLKKLEIETAIFEKLRDLESKYQKDLSFQTNKTKELEIKFKSIQQNNGELQAKLIQKQDALNKQEALFSELKSTNQSQQSKIASLESLLTKYRTNNPSTTQDEEINQALLVMTKCQLCNKNFKNVALKVCGHCFCLECINDRLNSRMRKCPNCNKQFSSYDTLNIHL</sequence>
<dbReference type="InterPro" id="IPR027370">
    <property type="entry name" value="Znf-RING_euk"/>
</dbReference>
<dbReference type="InterPro" id="IPR017907">
    <property type="entry name" value="Znf_RING_CS"/>
</dbReference>
<dbReference type="CDD" id="cd16499">
    <property type="entry name" value="RING-HC_Bre1-like"/>
    <property type="match status" value="1"/>
</dbReference>
<comment type="subcellular location">
    <subcellularLocation>
        <location evidence="2 14">Nucleus</location>
    </subcellularLocation>
</comment>
<feature type="coiled-coil region" evidence="15">
    <location>
        <begin position="160"/>
        <end position="201"/>
    </location>
</feature>
<evidence type="ECO:0000256" key="10">
    <source>
        <dbReference type="ARBA" id="ARBA00022853"/>
    </source>
</evidence>
<keyword evidence="12 14" id="KW-0539">Nucleus</keyword>
<dbReference type="GO" id="GO:0008270">
    <property type="term" value="F:zinc ion binding"/>
    <property type="evidence" value="ECO:0007669"/>
    <property type="project" value="UniProtKB-KW"/>
</dbReference>
<dbReference type="PROSITE" id="PS50157">
    <property type="entry name" value="ZINC_FINGER_C2H2_2"/>
    <property type="match status" value="1"/>
</dbReference>
<dbReference type="SMART" id="SM00184">
    <property type="entry name" value="RING"/>
    <property type="match status" value="1"/>
</dbReference>
<feature type="coiled-coil region" evidence="15">
    <location>
        <begin position="351"/>
        <end position="446"/>
    </location>
</feature>
<dbReference type="PANTHER" id="PTHR23163:SF0">
    <property type="entry name" value="E3 UBIQUITIN-PROTEIN LIGASE BRE1"/>
    <property type="match status" value="1"/>
</dbReference>
<comment type="similarity">
    <text evidence="4 14">Belongs to the BRE1 family.</text>
</comment>
<keyword evidence="9 14" id="KW-0862">Zinc</keyword>
<feature type="coiled-coil region" evidence="15">
    <location>
        <begin position="238"/>
        <end position="286"/>
    </location>
</feature>
<evidence type="ECO:0000256" key="14">
    <source>
        <dbReference type="RuleBase" id="RU365038"/>
    </source>
</evidence>
<evidence type="ECO:0000259" key="17">
    <source>
        <dbReference type="PROSITE" id="PS50157"/>
    </source>
</evidence>
<proteinExistence type="inferred from homology"/>
<dbReference type="InterPro" id="IPR013083">
    <property type="entry name" value="Znf_RING/FYVE/PHD"/>
</dbReference>
<gene>
    <name evidence="18" type="ORF">CANARDRAFT_9713</name>
</gene>
<evidence type="ECO:0000256" key="4">
    <source>
        <dbReference type="ARBA" id="ARBA00005555"/>
    </source>
</evidence>
<keyword evidence="5 14" id="KW-0808">Transferase</keyword>
<dbReference type="InterPro" id="IPR001841">
    <property type="entry name" value="Znf_RING"/>
</dbReference>
<organism evidence="18 19">
    <name type="scientific">[Candida] arabinofermentans NRRL YB-2248</name>
    <dbReference type="NCBI Taxonomy" id="983967"/>
    <lineage>
        <taxon>Eukaryota</taxon>
        <taxon>Fungi</taxon>
        <taxon>Dikarya</taxon>
        <taxon>Ascomycota</taxon>
        <taxon>Saccharomycotina</taxon>
        <taxon>Pichiomycetes</taxon>
        <taxon>Pichiales</taxon>
        <taxon>Pichiaceae</taxon>
        <taxon>Ogataea</taxon>
        <taxon>Ogataea/Candida clade</taxon>
    </lineage>
</organism>
<evidence type="ECO:0000256" key="6">
    <source>
        <dbReference type="ARBA" id="ARBA00022723"/>
    </source>
</evidence>
<dbReference type="EMBL" id="KV453865">
    <property type="protein sequence ID" value="ODV83310.1"/>
    <property type="molecule type" value="Genomic_DNA"/>
</dbReference>
<evidence type="ECO:0000256" key="7">
    <source>
        <dbReference type="ARBA" id="ARBA00022771"/>
    </source>
</evidence>
<dbReference type="STRING" id="983967.A0A1E4SUW3"/>
<dbReference type="UniPathway" id="UPA00143"/>
<feature type="domain" description="RING-type" evidence="16">
    <location>
        <begin position="627"/>
        <end position="666"/>
    </location>
</feature>
<dbReference type="Gene3D" id="3.30.40.10">
    <property type="entry name" value="Zinc/RING finger domain, C3HC4 (zinc finger)"/>
    <property type="match status" value="1"/>
</dbReference>
<evidence type="ECO:0000256" key="9">
    <source>
        <dbReference type="ARBA" id="ARBA00022833"/>
    </source>
</evidence>
<dbReference type="EC" id="2.3.2.27" evidence="14"/>
<keyword evidence="11 14" id="KW-0175">Coiled coil</keyword>
<keyword evidence="8 14" id="KW-0833">Ubl conjugation pathway</keyword>
<dbReference type="AlphaFoldDB" id="A0A1E4SUW3"/>
<feature type="domain" description="C2H2-type" evidence="17">
    <location>
        <begin position="660"/>
        <end position="679"/>
    </location>
</feature>
<evidence type="ECO:0000313" key="19">
    <source>
        <dbReference type="Proteomes" id="UP000094801"/>
    </source>
</evidence>
<reference evidence="19" key="1">
    <citation type="submission" date="2016-04" db="EMBL/GenBank/DDBJ databases">
        <title>Comparative genomics of biotechnologically important yeasts.</title>
        <authorList>
            <consortium name="DOE Joint Genome Institute"/>
            <person name="Riley R."/>
            <person name="Haridas S."/>
            <person name="Wolfe K.H."/>
            <person name="Lopes M.R."/>
            <person name="Hittinger C.T."/>
            <person name="Goker M."/>
            <person name="Salamov A."/>
            <person name="Wisecaver J."/>
            <person name="Long T.M."/>
            <person name="Aerts A.L."/>
            <person name="Barry K."/>
            <person name="Choi C."/>
            <person name="Clum A."/>
            <person name="Coughlan A.Y."/>
            <person name="Deshpande S."/>
            <person name="Douglass A.P."/>
            <person name="Hanson S.J."/>
            <person name="Klenk H.-P."/>
            <person name="Labutti K."/>
            <person name="Lapidus A."/>
            <person name="Lindquist E."/>
            <person name="Lipzen A."/>
            <person name="Meier-Kolthoff J.P."/>
            <person name="Ohm R.A."/>
            <person name="Otillar R.P."/>
            <person name="Pangilinan J."/>
            <person name="Peng Y."/>
            <person name="Rokas A."/>
            <person name="Rosa C.A."/>
            <person name="Scheuner C."/>
            <person name="Sibirny A.A."/>
            <person name="Slot J.C."/>
            <person name="Stielow J.B."/>
            <person name="Sun H."/>
            <person name="Kurtzman C.P."/>
            <person name="Blackwell M."/>
            <person name="Grigoriev I.V."/>
            <person name="Jeffries T.W."/>
        </authorList>
    </citation>
    <scope>NUCLEOTIDE SEQUENCE [LARGE SCALE GENOMIC DNA]</scope>
    <source>
        <strain evidence="19">NRRL YB-2248</strain>
    </source>
</reference>
<dbReference type="SUPFAM" id="SSF57850">
    <property type="entry name" value="RING/U-box"/>
    <property type="match status" value="1"/>
</dbReference>
<evidence type="ECO:0000256" key="2">
    <source>
        <dbReference type="ARBA" id="ARBA00004123"/>
    </source>
</evidence>
<dbReference type="PROSITE" id="PS00518">
    <property type="entry name" value="ZF_RING_1"/>
    <property type="match status" value="1"/>
</dbReference>
<comment type="pathway">
    <text evidence="3 14">Protein modification; protein ubiquitination.</text>
</comment>
<dbReference type="InterPro" id="IPR013956">
    <property type="entry name" value="E3_ubiquit_lig_Bre1"/>
</dbReference>
<name>A0A1E4SUW3_9ASCO</name>
<dbReference type="GO" id="GO:0016567">
    <property type="term" value="P:protein ubiquitination"/>
    <property type="evidence" value="ECO:0007669"/>
    <property type="project" value="UniProtKB-UniRule"/>
</dbReference>
<evidence type="ECO:0000256" key="8">
    <source>
        <dbReference type="ARBA" id="ARBA00022786"/>
    </source>
</evidence>
<dbReference type="Proteomes" id="UP000094801">
    <property type="component" value="Unassembled WGS sequence"/>
</dbReference>
<dbReference type="InterPro" id="IPR013087">
    <property type="entry name" value="Znf_C2H2_type"/>
</dbReference>
<evidence type="ECO:0000256" key="15">
    <source>
        <dbReference type="SAM" id="Coils"/>
    </source>
</evidence>
<comment type="catalytic activity">
    <reaction evidence="1 14">
        <text>S-ubiquitinyl-[E2 ubiquitin-conjugating enzyme]-L-cysteine + [acceptor protein]-L-lysine = [E2 ubiquitin-conjugating enzyme]-L-cysteine + N(6)-ubiquitinyl-[acceptor protein]-L-lysine.</text>
        <dbReference type="EC" id="2.3.2.27"/>
    </reaction>
</comment>
<evidence type="ECO:0000256" key="11">
    <source>
        <dbReference type="ARBA" id="ARBA00023054"/>
    </source>
</evidence>
<dbReference type="Pfam" id="PF13445">
    <property type="entry name" value="zf-RING_UBOX"/>
    <property type="match status" value="1"/>
</dbReference>
<dbReference type="GO" id="GO:0061630">
    <property type="term" value="F:ubiquitin protein ligase activity"/>
    <property type="evidence" value="ECO:0007669"/>
    <property type="project" value="UniProtKB-EC"/>
</dbReference>
<dbReference type="Pfam" id="PF08647">
    <property type="entry name" value="BRE1"/>
    <property type="match status" value="1"/>
</dbReference>
<dbReference type="GO" id="GO:0033503">
    <property type="term" value="C:HULC complex"/>
    <property type="evidence" value="ECO:0007669"/>
    <property type="project" value="TreeGrafter"/>
</dbReference>
<dbReference type="GO" id="GO:0005634">
    <property type="term" value="C:nucleus"/>
    <property type="evidence" value="ECO:0007669"/>
    <property type="project" value="UniProtKB-SubCell"/>
</dbReference>
<keyword evidence="7 13" id="KW-0863">Zinc-finger</keyword>
<evidence type="ECO:0000256" key="5">
    <source>
        <dbReference type="ARBA" id="ARBA00022679"/>
    </source>
</evidence>
<evidence type="ECO:0000256" key="3">
    <source>
        <dbReference type="ARBA" id="ARBA00004906"/>
    </source>
</evidence>
<evidence type="ECO:0000313" key="18">
    <source>
        <dbReference type="EMBL" id="ODV83310.1"/>
    </source>
</evidence>